<accession>A0AAV9WL04</accession>
<name>A0AAV9WL04_9PEZI</name>
<dbReference type="Pfam" id="PF12937">
    <property type="entry name" value="F-box-like"/>
    <property type="match status" value="1"/>
</dbReference>
<protein>
    <recommendedName>
        <fullName evidence="1">F-box domain-containing protein</fullName>
    </recommendedName>
</protein>
<comment type="caution">
    <text evidence="2">The sequence shown here is derived from an EMBL/GenBank/DDBJ whole genome shotgun (WGS) entry which is preliminary data.</text>
</comment>
<feature type="domain" description="F-box" evidence="1">
    <location>
        <begin position="1"/>
        <end position="52"/>
    </location>
</feature>
<proteinExistence type="predicted"/>
<dbReference type="SUPFAM" id="SSF81383">
    <property type="entry name" value="F-box domain"/>
    <property type="match status" value="1"/>
</dbReference>
<dbReference type="InterPro" id="IPR001810">
    <property type="entry name" value="F-box_dom"/>
</dbReference>
<gene>
    <name evidence="2" type="ORF">TWF481_004938</name>
</gene>
<dbReference type="InterPro" id="IPR036047">
    <property type="entry name" value="F-box-like_dom_sf"/>
</dbReference>
<dbReference type="EMBL" id="JAVHJL010000002">
    <property type="protein sequence ID" value="KAK6510222.1"/>
    <property type="molecule type" value="Genomic_DNA"/>
</dbReference>
<sequence>MFSITTLPVELQIQIFAELSLIDQISVAHVCRLWSSILATSYQLRKSRYHEIDYAEPRDTRLYPYHDPDFLVRNLPVHRLLYNKYQSDSPNRSPRSEGGFVRDAPQEFNHLRNLPRYRGNLEIARSDSFAYLKAIICQTTLQIKSYVYEIYLEDRSKNPDICPTKIELAIDHPWFDDLVFFAPNPDGNNERHDSNPINSNEEEEKTIPILHLLHLPKAVWQIIPYHDLMAIRISPASLTVGQLITRTWEAIRQVYLSTPHPYAEIMEYVRISVTRSGLEEDGTQDVSPALRLEVTAGDGYWEQVDRKLVWRGKLPEPQYRIWKSPDQNIYDRIRDYGDRLFTSRQGCGSCCRLADAVVH</sequence>
<organism evidence="2 3">
    <name type="scientific">Arthrobotrys musiformis</name>
    <dbReference type="NCBI Taxonomy" id="47236"/>
    <lineage>
        <taxon>Eukaryota</taxon>
        <taxon>Fungi</taxon>
        <taxon>Dikarya</taxon>
        <taxon>Ascomycota</taxon>
        <taxon>Pezizomycotina</taxon>
        <taxon>Orbiliomycetes</taxon>
        <taxon>Orbiliales</taxon>
        <taxon>Orbiliaceae</taxon>
        <taxon>Arthrobotrys</taxon>
    </lineage>
</organism>
<evidence type="ECO:0000313" key="2">
    <source>
        <dbReference type="EMBL" id="KAK6510222.1"/>
    </source>
</evidence>
<dbReference type="Proteomes" id="UP001370758">
    <property type="component" value="Unassembled WGS sequence"/>
</dbReference>
<evidence type="ECO:0000259" key="1">
    <source>
        <dbReference type="PROSITE" id="PS50181"/>
    </source>
</evidence>
<dbReference type="AlphaFoldDB" id="A0AAV9WL04"/>
<keyword evidence="3" id="KW-1185">Reference proteome</keyword>
<dbReference type="Gene3D" id="1.20.1280.50">
    <property type="match status" value="1"/>
</dbReference>
<evidence type="ECO:0000313" key="3">
    <source>
        <dbReference type="Proteomes" id="UP001370758"/>
    </source>
</evidence>
<dbReference type="PROSITE" id="PS50181">
    <property type="entry name" value="FBOX"/>
    <property type="match status" value="1"/>
</dbReference>
<reference evidence="2 3" key="1">
    <citation type="submission" date="2023-08" db="EMBL/GenBank/DDBJ databases">
        <authorList>
            <person name="Palmer J.M."/>
        </authorList>
    </citation>
    <scope>NUCLEOTIDE SEQUENCE [LARGE SCALE GENOMIC DNA]</scope>
    <source>
        <strain evidence="2 3">TWF481</strain>
    </source>
</reference>